<evidence type="ECO:0000259" key="2">
    <source>
        <dbReference type="Pfam" id="PF20151"/>
    </source>
</evidence>
<evidence type="ECO:0000256" key="1">
    <source>
        <dbReference type="SAM" id="Phobius"/>
    </source>
</evidence>
<gene>
    <name evidence="3" type="ORF">C8F04DRAFT_1194118</name>
</gene>
<protein>
    <recommendedName>
        <fullName evidence="2">DUF6533 domain-containing protein</fullName>
    </recommendedName>
</protein>
<proteinExistence type="predicted"/>
<dbReference type="InterPro" id="IPR045340">
    <property type="entry name" value="DUF6533"/>
</dbReference>
<dbReference type="AlphaFoldDB" id="A0AAD6S9F4"/>
<comment type="caution">
    <text evidence="3">The sequence shown here is derived from an EMBL/GenBank/DDBJ whole genome shotgun (WGS) entry which is preliminary data.</text>
</comment>
<evidence type="ECO:0000313" key="3">
    <source>
        <dbReference type="EMBL" id="KAJ7022848.1"/>
    </source>
</evidence>
<name>A0AAD6S9F4_9AGAR</name>
<reference evidence="3" key="1">
    <citation type="submission" date="2023-03" db="EMBL/GenBank/DDBJ databases">
        <title>Massive genome expansion in bonnet fungi (Mycena s.s.) driven by repeated elements and novel gene families across ecological guilds.</title>
        <authorList>
            <consortium name="Lawrence Berkeley National Laboratory"/>
            <person name="Harder C.B."/>
            <person name="Miyauchi S."/>
            <person name="Viragh M."/>
            <person name="Kuo A."/>
            <person name="Thoen E."/>
            <person name="Andreopoulos B."/>
            <person name="Lu D."/>
            <person name="Skrede I."/>
            <person name="Drula E."/>
            <person name="Henrissat B."/>
            <person name="Morin E."/>
            <person name="Kohler A."/>
            <person name="Barry K."/>
            <person name="LaButti K."/>
            <person name="Morin E."/>
            <person name="Salamov A."/>
            <person name="Lipzen A."/>
            <person name="Mereny Z."/>
            <person name="Hegedus B."/>
            <person name="Baldrian P."/>
            <person name="Stursova M."/>
            <person name="Weitz H."/>
            <person name="Taylor A."/>
            <person name="Grigoriev I.V."/>
            <person name="Nagy L.G."/>
            <person name="Martin F."/>
            <person name="Kauserud H."/>
        </authorList>
    </citation>
    <scope>NUCLEOTIDE SEQUENCE</scope>
    <source>
        <strain evidence="3">CBHHK200</strain>
    </source>
</reference>
<keyword evidence="1" id="KW-1133">Transmembrane helix</keyword>
<organism evidence="3 4">
    <name type="scientific">Mycena alexandri</name>
    <dbReference type="NCBI Taxonomy" id="1745969"/>
    <lineage>
        <taxon>Eukaryota</taxon>
        <taxon>Fungi</taxon>
        <taxon>Dikarya</taxon>
        <taxon>Basidiomycota</taxon>
        <taxon>Agaricomycotina</taxon>
        <taxon>Agaricomycetes</taxon>
        <taxon>Agaricomycetidae</taxon>
        <taxon>Agaricales</taxon>
        <taxon>Marasmiineae</taxon>
        <taxon>Mycenaceae</taxon>
        <taxon>Mycena</taxon>
    </lineage>
</organism>
<feature type="transmembrane region" description="Helical" evidence="1">
    <location>
        <begin position="154"/>
        <end position="174"/>
    </location>
</feature>
<dbReference type="Pfam" id="PF20151">
    <property type="entry name" value="DUF6533"/>
    <property type="match status" value="1"/>
</dbReference>
<dbReference type="EMBL" id="JARJCM010000201">
    <property type="protein sequence ID" value="KAJ7022848.1"/>
    <property type="molecule type" value="Genomic_DNA"/>
</dbReference>
<feature type="transmembrane region" description="Helical" evidence="1">
    <location>
        <begin position="202"/>
        <end position="224"/>
    </location>
</feature>
<feature type="domain" description="DUF6533" evidence="2">
    <location>
        <begin position="72"/>
        <end position="109"/>
    </location>
</feature>
<keyword evidence="1" id="KW-0472">Membrane</keyword>
<dbReference type="Proteomes" id="UP001218188">
    <property type="component" value="Unassembled WGS sequence"/>
</dbReference>
<evidence type="ECO:0000313" key="4">
    <source>
        <dbReference type="Proteomes" id="UP001218188"/>
    </source>
</evidence>
<keyword evidence="4" id="KW-1185">Reference proteome</keyword>
<sequence>MVSITAALSHHRLAVSSLRPLRYWFLNFHERCPSMSATDIQGQLYVFKSTFAYRSPTASSRIVGAFDIWPFIYDHLLTLEWEISRYWGEAFTLTVPNVLFFANRYGTLFGNIPVIIPCHKLVSYHQYFIVATQLLVGIMLFLRTYALYERSKRALVLMLGVAVAAVAVGLWSVITDTSDDTSMILLFGCNFTTSRSEGNSLAVAWAGVTVYDSTIFLLTLYRVFGRHRANGLDLFTVLLRDDRQRMHLILKLIGTNLLNAIQPDSRGIATTFTNIGSHPGFIHPASISSIMIARLMLNLRDPVLTHMSGRLPQSVRTTGNDWFAGNTVAGGSPVLDTNLDIELPERRAVPSDSRTLRV</sequence>
<keyword evidence="1" id="KW-0812">Transmembrane</keyword>
<accession>A0AAD6S9F4</accession>
<feature type="transmembrane region" description="Helical" evidence="1">
    <location>
        <begin position="124"/>
        <end position="142"/>
    </location>
</feature>